<accession>A0ABD0UL74</accession>
<proteinExistence type="predicted"/>
<reference evidence="2 3" key="1">
    <citation type="journal article" date="2024" name="Plant Biotechnol. J.">
        <title>Dendrobium thyrsiflorum genome and its molecular insights into genes involved in important horticultural traits.</title>
        <authorList>
            <person name="Chen B."/>
            <person name="Wang J.Y."/>
            <person name="Zheng P.J."/>
            <person name="Li K.L."/>
            <person name="Liang Y.M."/>
            <person name="Chen X.F."/>
            <person name="Zhang C."/>
            <person name="Zhao X."/>
            <person name="He X."/>
            <person name="Zhang G.Q."/>
            <person name="Liu Z.J."/>
            <person name="Xu Q."/>
        </authorList>
    </citation>
    <scope>NUCLEOTIDE SEQUENCE [LARGE SCALE GENOMIC DNA]</scope>
    <source>
        <strain evidence="2">GZMU011</strain>
    </source>
</reference>
<comment type="caution">
    <text evidence="2">The sequence shown here is derived from an EMBL/GenBank/DDBJ whole genome shotgun (WGS) entry which is preliminary data.</text>
</comment>
<evidence type="ECO:0000313" key="2">
    <source>
        <dbReference type="EMBL" id="KAL0913366.1"/>
    </source>
</evidence>
<feature type="signal peptide" evidence="1">
    <location>
        <begin position="1"/>
        <end position="19"/>
    </location>
</feature>
<feature type="chain" id="PRO_5044852356" evidence="1">
    <location>
        <begin position="20"/>
        <end position="101"/>
    </location>
</feature>
<keyword evidence="3" id="KW-1185">Reference proteome</keyword>
<keyword evidence="1" id="KW-0732">Signal</keyword>
<dbReference type="AlphaFoldDB" id="A0ABD0UL74"/>
<dbReference type="Proteomes" id="UP001552299">
    <property type="component" value="Unassembled WGS sequence"/>
</dbReference>
<dbReference type="EMBL" id="JANQDX010000013">
    <property type="protein sequence ID" value="KAL0913366.1"/>
    <property type="molecule type" value="Genomic_DNA"/>
</dbReference>
<sequence>MSKLLHASMLMLVLTGTSAALKELIDEKRDACCMRKLGCEEDKPRIVDADPKENQYSGGNESANHRLYLRRLPSYPSPSHHCPHSNQIRPPTCPHFCLSDF</sequence>
<organism evidence="2 3">
    <name type="scientific">Dendrobium thyrsiflorum</name>
    <name type="common">Pinecone-like raceme dendrobium</name>
    <name type="synonym">Orchid</name>
    <dbReference type="NCBI Taxonomy" id="117978"/>
    <lineage>
        <taxon>Eukaryota</taxon>
        <taxon>Viridiplantae</taxon>
        <taxon>Streptophyta</taxon>
        <taxon>Embryophyta</taxon>
        <taxon>Tracheophyta</taxon>
        <taxon>Spermatophyta</taxon>
        <taxon>Magnoliopsida</taxon>
        <taxon>Liliopsida</taxon>
        <taxon>Asparagales</taxon>
        <taxon>Orchidaceae</taxon>
        <taxon>Epidendroideae</taxon>
        <taxon>Malaxideae</taxon>
        <taxon>Dendrobiinae</taxon>
        <taxon>Dendrobium</taxon>
    </lineage>
</organism>
<protein>
    <submittedName>
        <fullName evidence="2">Uncharacterized protein</fullName>
    </submittedName>
</protein>
<evidence type="ECO:0000313" key="3">
    <source>
        <dbReference type="Proteomes" id="UP001552299"/>
    </source>
</evidence>
<evidence type="ECO:0000256" key="1">
    <source>
        <dbReference type="SAM" id="SignalP"/>
    </source>
</evidence>
<gene>
    <name evidence="2" type="ORF">M5K25_016821</name>
</gene>
<name>A0ABD0UL74_DENTH</name>